<evidence type="ECO:0000256" key="1">
    <source>
        <dbReference type="SAM" id="Phobius"/>
    </source>
</evidence>
<feature type="transmembrane region" description="Helical" evidence="1">
    <location>
        <begin position="119"/>
        <end position="138"/>
    </location>
</feature>
<dbReference type="EMBL" id="CP096658">
    <property type="protein sequence ID" value="UPW01076.1"/>
    <property type="molecule type" value="Genomic_DNA"/>
</dbReference>
<organism evidence="2 3">
    <name type="scientific">Halorussus gelatinilyticus</name>
    <dbReference type="NCBI Taxonomy" id="2937524"/>
    <lineage>
        <taxon>Archaea</taxon>
        <taxon>Methanobacteriati</taxon>
        <taxon>Methanobacteriota</taxon>
        <taxon>Stenosarchaea group</taxon>
        <taxon>Halobacteria</taxon>
        <taxon>Halobacteriales</taxon>
        <taxon>Haladaptataceae</taxon>
        <taxon>Halorussus</taxon>
    </lineage>
</organism>
<proteinExistence type="predicted"/>
<feature type="transmembrane region" description="Helical" evidence="1">
    <location>
        <begin position="42"/>
        <end position="59"/>
    </location>
</feature>
<keyword evidence="1" id="KW-1133">Transmembrane helix</keyword>
<keyword evidence="3" id="KW-1185">Reference proteome</keyword>
<dbReference type="GeneID" id="72188788"/>
<feature type="transmembrane region" description="Helical" evidence="1">
    <location>
        <begin position="95"/>
        <end position="112"/>
    </location>
</feature>
<reference evidence="2" key="1">
    <citation type="submission" date="2022-04" db="EMBL/GenBank/DDBJ databases">
        <title>Diverse halophilic archaea isolated from saline environments.</title>
        <authorList>
            <person name="Cui H.-L."/>
        </authorList>
    </citation>
    <scope>NUCLEOTIDE SEQUENCE</scope>
    <source>
        <strain evidence="2">XZYJT40</strain>
    </source>
</reference>
<dbReference type="Proteomes" id="UP000830434">
    <property type="component" value="Chromosome"/>
</dbReference>
<dbReference type="AlphaFoldDB" id="A0A8U0IK73"/>
<keyword evidence="1" id="KW-0812">Transmembrane</keyword>
<dbReference type="InterPro" id="IPR046595">
    <property type="entry name" value="DUF6653"/>
</dbReference>
<evidence type="ECO:0000313" key="2">
    <source>
        <dbReference type="EMBL" id="UPW01076.1"/>
    </source>
</evidence>
<keyword evidence="1" id="KW-0472">Membrane</keyword>
<dbReference type="Pfam" id="PF20358">
    <property type="entry name" value="DUF6653"/>
    <property type="match status" value="1"/>
</dbReference>
<dbReference type="KEGG" id="haxz:M0R88_02995"/>
<sequence length="146" mass="17014">MASGDPVAVEEWFWMRHSNPKSVWTRIPVAPAVAYAIYRRSWRLLLLSILWGVVNPILFSPPKDEETWMTRGVLAQQWWVREEGHGILGVSKPNIFSTAAVLTSIYTLYAAWRQRPLKTALGTILTVVLNFWWLRHLVERYDRHVT</sequence>
<dbReference type="RefSeq" id="WP_248655482.1">
    <property type="nucleotide sequence ID" value="NZ_CP096658.1"/>
</dbReference>
<accession>A0A8U0IK73</accession>
<gene>
    <name evidence="2" type="ORF">M0R88_02995</name>
</gene>
<protein>
    <submittedName>
        <fullName evidence="2">Uncharacterized protein</fullName>
    </submittedName>
</protein>
<name>A0A8U0IK73_9EURY</name>
<evidence type="ECO:0000313" key="3">
    <source>
        <dbReference type="Proteomes" id="UP000830434"/>
    </source>
</evidence>